<feature type="transmembrane region" description="Helical" evidence="7">
    <location>
        <begin position="12"/>
        <end position="37"/>
    </location>
</feature>
<keyword evidence="5 7" id="KW-1133">Transmembrane helix</keyword>
<feature type="transmembrane region" description="Helical" evidence="7">
    <location>
        <begin position="113"/>
        <end position="132"/>
    </location>
</feature>
<evidence type="ECO:0000256" key="2">
    <source>
        <dbReference type="ARBA" id="ARBA00022448"/>
    </source>
</evidence>
<dbReference type="CDD" id="cd06261">
    <property type="entry name" value="TM_PBP2"/>
    <property type="match status" value="1"/>
</dbReference>
<evidence type="ECO:0000256" key="1">
    <source>
        <dbReference type="ARBA" id="ARBA00004651"/>
    </source>
</evidence>
<organism evidence="9 10">
    <name type="scientific">Faecalispora sporosphaeroides</name>
    <dbReference type="NCBI Taxonomy" id="1549"/>
    <lineage>
        <taxon>Bacteria</taxon>
        <taxon>Bacillati</taxon>
        <taxon>Bacillota</taxon>
        <taxon>Clostridia</taxon>
        <taxon>Eubacteriales</taxon>
        <taxon>Oscillospiraceae</taxon>
        <taxon>Faecalispora</taxon>
    </lineage>
</organism>
<keyword evidence="4 7" id="KW-0812">Transmembrane</keyword>
<name>A0A928KW89_9FIRM</name>
<sequence length="298" mass="33238">MKQAKLRKKFRVGQLILILIMGLFILTILIPLLHIVAKSLSDPAQSAQMKGLEILPRGFSFINYQIIMSNPVLVPSLITSVFITVVGTALNMLLTISAAYVLTRPNLVGKRAFMVFFIIMMLFDPGLVPEYFVVKDLGLIGSRWSVILALAVNVYYLIIMMRYFEEIPPSIYEAAKIDGAGHIRTLFSIATPLCRSGIATLTMFYAVVRWNEYLRSGVYISKLKDSVLQVVLRKFLVEGDTTTLIGAQNLLNYNELAKIDYTALSYAVIVIAIIPILVLFPLVLKYYTKDVMAGGVKG</sequence>
<evidence type="ECO:0000256" key="4">
    <source>
        <dbReference type="ARBA" id="ARBA00022692"/>
    </source>
</evidence>
<proteinExistence type="predicted"/>
<dbReference type="GO" id="GO:0005886">
    <property type="term" value="C:plasma membrane"/>
    <property type="evidence" value="ECO:0007669"/>
    <property type="project" value="UniProtKB-SubCell"/>
</dbReference>
<dbReference type="Proteomes" id="UP000754750">
    <property type="component" value="Unassembled WGS sequence"/>
</dbReference>
<keyword evidence="3" id="KW-1003">Cell membrane</keyword>
<dbReference type="GO" id="GO:0055085">
    <property type="term" value="P:transmembrane transport"/>
    <property type="evidence" value="ECO:0007669"/>
    <property type="project" value="InterPro"/>
</dbReference>
<evidence type="ECO:0000256" key="7">
    <source>
        <dbReference type="SAM" id="Phobius"/>
    </source>
</evidence>
<feature type="transmembrane region" description="Helical" evidence="7">
    <location>
        <begin position="185"/>
        <end position="208"/>
    </location>
</feature>
<dbReference type="RefSeq" id="WP_020072172.1">
    <property type="nucleotide sequence ID" value="NZ_SVNY01000005.1"/>
</dbReference>
<feature type="transmembrane region" description="Helical" evidence="7">
    <location>
        <begin position="77"/>
        <end position="101"/>
    </location>
</feature>
<comment type="subcellular location">
    <subcellularLocation>
        <location evidence="1">Cell membrane</location>
        <topology evidence="1">Multi-pass membrane protein</topology>
    </subcellularLocation>
</comment>
<evidence type="ECO:0000313" key="9">
    <source>
        <dbReference type="EMBL" id="MBE6834026.1"/>
    </source>
</evidence>
<evidence type="ECO:0000256" key="3">
    <source>
        <dbReference type="ARBA" id="ARBA00022475"/>
    </source>
</evidence>
<keyword evidence="6 7" id="KW-0472">Membrane</keyword>
<dbReference type="InterPro" id="IPR000515">
    <property type="entry name" value="MetI-like"/>
</dbReference>
<dbReference type="Gene3D" id="1.10.3720.10">
    <property type="entry name" value="MetI-like"/>
    <property type="match status" value="1"/>
</dbReference>
<protein>
    <submittedName>
        <fullName evidence="9">Carbohydrate ABC transporter permease</fullName>
    </submittedName>
</protein>
<dbReference type="SUPFAM" id="SSF161098">
    <property type="entry name" value="MetI-like"/>
    <property type="match status" value="1"/>
</dbReference>
<feature type="transmembrane region" description="Helical" evidence="7">
    <location>
        <begin position="144"/>
        <end position="164"/>
    </location>
</feature>
<dbReference type="EMBL" id="SVNY01000005">
    <property type="protein sequence ID" value="MBE6834026.1"/>
    <property type="molecule type" value="Genomic_DNA"/>
</dbReference>
<evidence type="ECO:0000256" key="6">
    <source>
        <dbReference type="ARBA" id="ARBA00023136"/>
    </source>
</evidence>
<reference evidence="9" key="1">
    <citation type="submission" date="2019-04" db="EMBL/GenBank/DDBJ databases">
        <title>Evolution of Biomass-Degrading Anaerobic Consortia Revealed by Metagenomics.</title>
        <authorList>
            <person name="Peng X."/>
        </authorList>
    </citation>
    <scope>NUCLEOTIDE SEQUENCE</scope>
    <source>
        <strain evidence="9">SIG551</strain>
    </source>
</reference>
<evidence type="ECO:0000256" key="5">
    <source>
        <dbReference type="ARBA" id="ARBA00022989"/>
    </source>
</evidence>
<dbReference type="PROSITE" id="PS50928">
    <property type="entry name" value="ABC_TM1"/>
    <property type="match status" value="1"/>
</dbReference>
<feature type="domain" description="ABC transmembrane type-1" evidence="8">
    <location>
        <begin position="77"/>
        <end position="283"/>
    </location>
</feature>
<evidence type="ECO:0000313" key="10">
    <source>
        <dbReference type="Proteomes" id="UP000754750"/>
    </source>
</evidence>
<dbReference type="PANTHER" id="PTHR43744:SF9">
    <property type="entry name" value="POLYGALACTURONAN_RHAMNOGALACTURONAN TRANSPORT SYSTEM PERMEASE PROTEIN YTCP"/>
    <property type="match status" value="1"/>
</dbReference>
<dbReference type="InterPro" id="IPR035906">
    <property type="entry name" value="MetI-like_sf"/>
</dbReference>
<comment type="caution">
    <text evidence="9">The sequence shown here is derived from an EMBL/GenBank/DDBJ whole genome shotgun (WGS) entry which is preliminary data.</text>
</comment>
<accession>A0A928KW89</accession>
<keyword evidence="2" id="KW-0813">Transport</keyword>
<feature type="transmembrane region" description="Helical" evidence="7">
    <location>
        <begin position="263"/>
        <end position="284"/>
    </location>
</feature>
<gene>
    <name evidence="9" type="ORF">E7512_10720</name>
</gene>
<dbReference type="PANTHER" id="PTHR43744">
    <property type="entry name" value="ABC TRANSPORTER PERMEASE PROTEIN MG189-RELATED-RELATED"/>
    <property type="match status" value="1"/>
</dbReference>
<evidence type="ECO:0000259" key="8">
    <source>
        <dbReference type="PROSITE" id="PS50928"/>
    </source>
</evidence>
<dbReference type="AlphaFoldDB" id="A0A928KW89"/>